<sequence>MKFQKILDRYDEFYSLDMFGESTEGHKRMPPYVPFAKRKVIVNMNILMFKMNILYPLTEDTTNKKSDQECKHHLRW</sequence>
<comment type="caution">
    <text evidence="1">The sequence shown here is derived from an EMBL/GenBank/DDBJ whole genome shotgun (WGS) entry which is preliminary data.</text>
</comment>
<dbReference type="AlphaFoldDB" id="A8RNJ2"/>
<gene>
    <name evidence="1" type="ORF">CLOBOL_02216</name>
</gene>
<reference evidence="1 2" key="2">
    <citation type="submission" date="2007-09" db="EMBL/GenBank/DDBJ databases">
        <title>Draft genome sequence of Clostridium bolteae (ATCC BAA-613).</title>
        <authorList>
            <person name="Sudarsanam P."/>
            <person name="Ley R."/>
            <person name="Guruge J."/>
            <person name="Turnbaugh P.J."/>
            <person name="Mahowald M."/>
            <person name="Liep D."/>
            <person name="Gordon J."/>
        </authorList>
    </citation>
    <scope>NUCLEOTIDE SEQUENCE [LARGE SCALE GENOMIC DNA]</scope>
    <source>
        <strain evidence="2">ATCC BAA-613 / DSM 15670 / CCUG 46953 / JCM 12243 / WAL 16351</strain>
    </source>
</reference>
<reference evidence="1 2" key="1">
    <citation type="submission" date="2007-08" db="EMBL/GenBank/DDBJ databases">
        <authorList>
            <person name="Fulton L."/>
            <person name="Clifton S."/>
            <person name="Fulton B."/>
            <person name="Xu J."/>
            <person name="Minx P."/>
            <person name="Pepin K.H."/>
            <person name="Johnson M."/>
            <person name="Thiruvilangam P."/>
            <person name="Bhonagiri V."/>
            <person name="Nash W.E."/>
            <person name="Mardis E.R."/>
            <person name="Wilson R.K."/>
        </authorList>
    </citation>
    <scope>NUCLEOTIDE SEQUENCE [LARGE SCALE GENOMIC DNA]</scope>
    <source>
        <strain evidence="2">ATCC BAA-613 / DSM 15670 / CCUG 46953 / JCM 12243 / WAL 16351</strain>
    </source>
</reference>
<dbReference type="Proteomes" id="UP000005396">
    <property type="component" value="Unassembled WGS sequence"/>
</dbReference>
<organism evidence="1 2">
    <name type="scientific">Enterocloster bolteae (strain ATCC BAA-613 / DSM 15670 / CCUG 46953 / JCM 12243 / WAL 16351)</name>
    <name type="common">Clostridium bolteae</name>
    <dbReference type="NCBI Taxonomy" id="411902"/>
    <lineage>
        <taxon>Bacteria</taxon>
        <taxon>Bacillati</taxon>
        <taxon>Bacillota</taxon>
        <taxon>Clostridia</taxon>
        <taxon>Lachnospirales</taxon>
        <taxon>Lachnospiraceae</taxon>
        <taxon>Enterocloster</taxon>
    </lineage>
</organism>
<dbReference type="EMBL" id="ABCC02000022">
    <property type="protein sequence ID" value="EDP17639.1"/>
    <property type="molecule type" value="Genomic_DNA"/>
</dbReference>
<evidence type="ECO:0000313" key="1">
    <source>
        <dbReference type="EMBL" id="EDP17639.1"/>
    </source>
</evidence>
<proteinExistence type="predicted"/>
<dbReference type="PaxDb" id="411902-CLOBOL_02216"/>
<protein>
    <submittedName>
        <fullName evidence="1">Uncharacterized protein</fullName>
    </submittedName>
</protein>
<name>A8RNJ2_ENTBW</name>
<dbReference type="HOGENOM" id="CLU_2648058_0_0_9"/>
<accession>A8RNJ2</accession>
<evidence type="ECO:0000313" key="2">
    <source>
        <dbReference type="Proteomes" id="UP000005396"/>
    </source>
</evidence>